<reference evidence="2 3" key="1">
    <citation type="submission" date="2016-10" db="EMBL/GenBank/DDBJ databases">
        <title>Reductive evolution of mitochondrial metabolism and differential evolution of invasion-related proteins in Cryptosporidium.</title>
        <authorList>
            <person name="Liu S."/>
            <person name="Roellig D.M."/>
            <person name="Guo Y."/>
            <person name="Li N."/>
            <person name="Frace M.A."/>
            <person name="Tang K."/>
            <person name="Zhang L."/>
            <person name="Feng Y."/>
            <person name="Xiao L."/>
        </authorList>
    </citation>
    <scope>NUCLEOTIDE SEQUENCE [LARGE SCALE GENOMIC DNA]</scope>
    <source>
        <strain evidence="2">30847</strain>
    </source>
</reference>
<accession>A0A1J4MQ21</accession>
<feature type="signal peptide" evidence="1">
    <location>
        <begin position="1"/>
        <end position="20"/>
    </location>
</feature>
<sequence length="525" mass="60871">MISLFWYILFFLLNFWFIDCRHDNSNEDDSLIMGLNSGSAELPLINSQYRIRVRKTDPLLRRVVIKGVEPKFPLDINGDDQINNQYKYYKSSIPIHIPRMINKLPEKLNRIPIISQSPPILPLEPVERLISFAIEICRLPSLWYLELIYCMYKGVLPYINGVLMSYSLQDIVGAALASMDLPSEGFNTRYCKIAIPLFSDIAIQPYGDKICSRMRQCLTDREFLDGENIYRSKKWEDRIINIYKDKPLFYRGLHSRSYAQKIITEILMYRRKTLKNNKKCFSFSKKVNIDKLFYVIRYFNMIFILNEFLIDSGYKNPDVFEVSISNYSAIGDNSLNKKSVLKMIASCINNLIDVHFISNTVDYLPYWTSVGYSPFSNTIMEYACTKMISIGFISKSVKVPKTLSKKEVVLIADPGILYRNSECDYGQEYSLEGESNEVNDNRPSKLLIETPGSSTKLDSVDINNTEFGKQLDKESESKYQVEEIEQELDSTCTLDIYSTCSESIDKPTTKTHCFKVDEHEYIKYD</sequence>
<dbReference type="Proteomes" id="UP000186804">
    <property type="component" value="Unassembled WGS sequence"/>
</dbReference>
<keyword evidence="1" id="KW-0732">Signal</keyword>
<organism evidence="2 3">
    <name type="scientific">Cryptosporidium andersoni</name>
    <dbReference type="NCBI Taxonomy" id="117008"/>
    <lineage>
        <taxon>Eukaryota</taxon>
        <taxon>Sar</taxon>
        <taxon>Alveolata</taxon>
        <taxon>Apicomplexa</taxon>
        <taxon>Conoidasida</taxon>
        <taxon>Coccidia</taxon>
        <taxon>Eucoccidiorida</taxon>
        <taxon>Eimeriorina</taxon>
        <taxon>Cryptosporidiidae</taxon>
        <taxon>Cryptosporidium</taxon>
    </lineage>
</organism>
<dbReference type="VEuPathDB" id="CryptoDB:cand_004610"/>
<comment type="caution">
    <text evidence="2">The sequence shown here is derived from an EMBL/GenBank/DDBJ whole genome shotgun (WGS) entry which is preliminary data.</text>
</comment>
<dbReference type="EMBL" id="LRBS01000091">
    <property type="protein sequence ID" value="OII75100.1"/>
    <property type="molecule type" value="Genomic_DNA"/>
</dbReference>
<keyword evidence="3" id="KW-1185">Reference proteome</keyword>
<feature type="chain" id="PRO_5012972688" evidence="1">
    <location>
        <begin position="21"/>
        <end position="525"/>
    </location>
</feature>
<dbReference type="RefSeq" id="XP_067067370.1">
    <property type="nucleotide sequence ID" value="XM_067210704.1"/>
</dbReference>
<name>A0A1J4MQ21_9CRYT</name>
<dbReference type="GeneID" id="92364646"/>
<proteinExistence type="predicted"/>
<evidence type="ECO:0000256" key="1">
    <source>
        <dbReference type="SAM" id="SignalP"/>
    </source>
</evidence>
<dbReference type="OrthoDB" id="339914at2759"/>
<protein>
    <submittedName>
        <fullName evidence="2">Uncharacterized protein</fullName>
    </submittedName>
</protein>
<evidence type="ECO:0000313" key="2">
    <source>
        <dbReference type="EMBL" id="OII75100.1"/>
    </source>
</evidence>
<evidence type="ECO:0000313" key="3">
    <source>
        <dbReference type="Proteomes" id="UP000186804"/>
    </source>
</evidence>
<gene>
    <name evidence="2" type="ORF">cand_004610</name>
</gene>
<dbReference type="AlphaFoldDB" id="A0A1J4MQ21"/>